<proteinExistence type="predicted"/>
<organism evidence="1">
    <name type="scientific">Aliivibrio wodanis</name>
    <dbReference type="NCBI Taxonomy" id="80852"/>
    <lineage>
        <taxon>Bacteria</taxon>
        <taxon>Pseudomonadati</taxon>
        <taxon>Pseudomonadota</taxon>
        <taxon>Gammaproteobacteria</taxon>
        <taxon>Vibrionales</taxon>
        <taxon>Vibrionaceae</taxon>
        <taxon>Aliivibrio</taxon>
    </lineage>
</organism>
<protein>
    <submittedName>
        <fullName evidence="1">Uncharacterized protein</fullName>
    </submittedName>
</protein>
<dbReference type="EMBL" id="LR721750">
    <property type="protein sequence ID" value="VVV02857.1"/>
    <property type="molecule type" value="Genomic_DNA"/>
</dbReference>
<gene>
    <name evidence="1" type="ORF">AW0309160_00182</name>
</gene>
<accession>A0A5Q4ZQP0</accession>
<reference evidence="1" key="1">
    <citation type="submission" date="2019-09" db="EMBL/GenBank/DDBJ databases">
        <authorList>
            <person name="Hjerde E."/>
        </authorList>
    </citation>
    <scope>NUCLEOTIDE SEQUENCE</scope>
    <source>
        <strain evidence="1">06/09/160</strain>
    </source>
</reference>
<name>A0A5Q4ZQP0_9GAMM</name>
<sequence length="393" mass="44962">MTQNLISSRIISLERMGIKSISIKWPLNVYMYTNGLYQLKNSDWEVSDLTCFDIKNWKSAACIVAREHYVEEQRTYPITNFYHLLKIIQAEKQNIAPFESETFWAITQFKPGQWQVTYWSIQKHVVDILRKQFKVLLPESYLLARSFSDDGVYDIGEKRGLFLHKKDNTFVCMIKDSLINSVDRFCSLLDSSDQNNSVITVSDSDYQQHLAEQFRKIPPYLLVGLWISSTKKAASFNAEIWKKPLIIGGAVLLIYTASVTSYLQSKEATLDAQLGEKRKDMSLLLKTETELRQLVEKQEAYQLLGNQYPSISNLIALIVPIREQGAQLQQIQLNGYSAVIRGSADSATKVFSELDANPLITNVDFDSSIRKDKVTSKEIFVISFEFKRGALSE</sequence>
<evidence type="ECO:0000313" key="1">
    <source>
        <dbReference type="EMBL" id="VVV02857.1"/>
    </source>
</evidence>
<dbReference type="AlphaFoldDB" id="A0A5Q4ZQP0"/>